<feature type="domain" description="AB hydrolase-1" evidence="1">
    <location>
        <begin position="20"/>
        <end position="147"/>
    </location>
</feature>
<dbReference type="HOGENOM" id="CLU_115759_0_0_11"/>
<dbReference type="PATRIC" id="fig|1224164.3.peg.2215"/>
<dbReference type="AlphaFoldDB" id="W5Y2V1"/>
<protein>
    <recommendedName>
        <fullName evidence="1">AB hydrolase-1 domain-containing protein</fullName>
    </recommendedName>
</protein>
<sequence>MPTRGTLPASPPWREDQVPVMFIHGTMASPGNFEIPARLLARRGIPFFAPGFGERGTGDLGASLRELLHVVDAHPADQIDIVGHSLGGLLGLQIAQARPGRVRTLVGLGACYRGVPRRPRFPRLTRNLLGAAYVQLTEVERFSDAVPEGTRVVSILSDADAVVPGASSRLGEVVAVRGVRHERLPQLGAAIVQALGY</sequence>
<organism evidence="2 3">
    <name type="scientific">Corynebacterium vitaeruminis DSM 20294</name>
    <dbReference type="NCBI Taxonomy" id="1224164"/>
    <lineage>
        <taxon>Bacteria</taxon>
        <taxon>Bacillati</taxon>
        <taxon>Actinomycetota</taxon>
        <taxon>Actinomycetes</taxon>
        <taxon>Mycobacteriales</taxon>
        <taxon>Corynebacteriaceae</taxon>
        <taxon>Corynebacterium</taxon>
    </lineage>
</organism>
<dbReference type="eggNOG" id="COG1075">
    <property type="taxonomic scope" value="Bacteria"/>
</dbReference>
<evidence type="ECO:0000259" key="1">
    <source>
        <dbReference type="Pfam" id="PF12697"/>
    </source>
</evidence>
<dbReference type="STRING" id="1224164.B843_10990"/>
<name>W5Y2V1_9CORY</name>
<dbReference type="SUPFAM" id="SSF53474">
    <property type="entry name" value="alpha/beta-Hydrolases"/>
    <property type="match status" value="1"/>
</dbReference>
<dbReference type="InterPro" id="IPR029058">
    <property type="entry name" value="AB_hydrolase_fold"/>
</dbReference>
<keyword evidence="3" id="KW-1185">Reference proteome</keyword>
<evidence type="ECO:0000313" key="3">
    <source>
        <dbReference type="Proteomes" id="UP000019222"/>
    </source>
</evidence>
<dbReference type="RefSeq" id="WP_244877328.1">
    <property type="nucleotide sequence ID" value="NZ_CP004353.1"/>
</dbReference>
<reference evidence="2 3" key="1">
    <citation type="submission" date="2013-02" db="EMBL/GenBank/DDBJ databases">
        <title>The complete genome sequence of Corynebacterium vitaeruminis DSM 20294.</title>
        <authorList>
            <person name="Ruckert C."/>
            <person name="Albersmeier A."/>
            <person name="Kalinowski J."/>
        </authorList>
    </citation>
    <scope>NUCLEOTIDE SEQUENCE [LARGE SCALE GENOMIC DNA]</scope>
    <source>
        <strain evidence="3">ATCC 10234</strain>
    </source>
</reference>
<dbReference type="EMBL" id="CP004353">
    <property type="protein sequence ID" value="AHI23576.1"/>
    <property type="molecule type" value="Genomic_DNA"/>
</dbReference>
<dbReference type="Pfam" id="PF12697">
    <property type="entry name" value="Abhydrolase_6"/>
    <property type="match status" value="1"/>
</dbReference>
<gene>
    <name evidence="2" type="ORF">B843_10990</name>
</gene>
<dbReference type="GO" id="GO:0003824">
    <property type="term" value="F:catalytic activity"/>
    <property type="evidence" value="ECO:0007669"/>
    <property type="project" value="UniProtKB-ARBA"/>
</dbReference>
<dbReference type="InterPro" id="IPR000073">
    <property type="entry name" value="AB_hydrolase_1"/>
</dbReference>
<dbReference type="Proteomes" id="UP000019222">
    <property type="component" value="Chromosome"/>
</dbReference>
<proteinExistence type="predicted"/>
<evidence type="ECO:0000313" key="2">
    <source>
        <dbReference type="EMBL" id="AHI23576.1"/>
    </source>
</evidence>
<accession>W5Y2V1</accession>
<dbReference type="KEGG" id="cvt:B843_10990"/>
<dbReference type="Gene3D" id="3.40.50.1820">
    <property type="entry name" value="alpha/beta hydrolase"/>
    <property type="match status" value="1"/>
</dbReference>